<dbReference type="RefSeq" id="WP_085359082.1">
    <property type="nucleotide sequence ID" value="NZ_MTAB01000010.1"/>
</dbReference>
<evidence type="ECO:0000259" key="1">
    <source>
        <dbReference type="Pfam" id="PF13566"/>
    </source>
</evidence>
<dbReference type="InterPro" id="IPR025404">
    <property type="entry name" value="DUF4130"/>
</dbReference>
<comment type="caution">
    <text evidence="2">The sequence shown here is derived from an EMBL/GenBank/DDBJ whole genome shotgun (WGS) entry which is preliminary data.</text>
</comment>
<dbReference type="EMBL" id="MTAB01000010">
    <property type="protein sequence ID" value="OSI22042.1"/>
    <property type="molecule type" value="Genomic_DNA"/>
</dbReference>
<protein>
    <recommendedName>
        <fullName evidence="1">DUF4130 domain-containing protein</fullName>
    </recommendedName>
</protein>
<dbReference type="InterPro" id="IPR023875">
    <property type="entry name" value="DNA_repair_put"/>
</dbReference>
<organism evidence="2 3">
    <name type="scientific">Neisseria dumasiana</name>
    <dbReference type="NCBI Taxonomy" id="1931275"/>
    <lineage>
        <taxon>Bacteria</taxon>
        <taxon>Pseudomonadati</taxon>
        <taxon>Pseudomonadota</taxon>
        <taxon>Betaproteobacteria</taxon>
        <taxon>Neisseriales</taxon>
        <taxon>Neisseriaceae</taxon>
        <taxon>Neisseria</taxon>
    </lineage>
</organism>
<dbReference type="NCBIfam" id="TIGR03915">
    <property type="entry name" value="SAM_7_link_chp"/>
    <property type="match status" value="1"/>
</dbReference>
<reference evidence="3" key="1">
    <citation type="submission" date="2017-01" db="EMBL/GenBank/DDBJ databases">
        <authorList>
            <person name="Mah S.A."/>
            <person name="Swanson W.J."/>
            <person name="Moy G.W."/>
            <person name="Vacquier V.D."/>
        </authorList>
    </citation>
    <scope>NUCLEOTIDE SEQUENCE [LARGE SCALE GENOMIC DNA]</scope>
    <source>
        <strain evidence="3">124861</strain>
    </source>
</reference>
<proteinExistence type="predicted"/>
<feature type="domain" description="DUF4130" evidence="1">
    <location>
        <begin position="89"/>
        <end position="249"/>
    </location>
</feature>
<accession>A0A1X3DIQ9</accession>
<evidence type="ECO:0000313" key="3">
    <source>
        <dbReference type="Proteomes" id="UP000193303"/>
    </source>
</evidence>
<dbReference type="Proteomes" id="UP000193303">
    <property type="component" value="Unassembled WGS sequence"/>
</dbReference>
<dbReference type="Pfam" id="PF13566">
    <property type="entry name" value="DUF4130"/>
    <property type="match status" value="1"/>
</dbReference>
<sequence length="254" mass="30312">MHTTLYYDGSFDGLLSAVFRVYAGKYAPDAVHITHNTQDTDLFSRQETVATSSEHAQRVFKRLERQIGRKGMIKLLYGFLIALPEMPDTFLRLVRLILARPARTDVLSDYGHFDVMQWAQWVKTVGHEKHRMEAFVRFEELSDGLYIARIEPQYDVLPLIVRHFRQRYPQQPWAIFDMQRGYGIFSRSDGLHPINHLEHNRIPSEHAAHERDYQHLWQRYFNSSTILSRRNPNLHRRQMPQRYWKYLTEKQPML</sequence>
<evidence type="ECO:0000313" key="2">
    <source>
        <dbReference type="EMBL" id="OSI22042.1"/>
    </source>
</evidence>
<dbReference type="OrthoDB" id="5290748at2"/>
<dbReference type="AlphaFoldDB" id="A0A1X3DIQ9"/>
<name>A0A1X3DIQ9_9NEIS</name>
<dbReference type="STRING" id="1931275.BV914_04790"/>
<gene>
    <name evidence="2" type="ORF">BV912_05825</name>
</gene>